<evidence type="ECO:0000313" key="2">
    <source>
        <dbReference type="EMBL" id="KZT11091.1"/>
    </source>
</evidence>
<dbReference type="EMBL" id="KV427608">
    <property type="protein sequence ID" value="KZT11091.1"/>
    <property type="molecule type" value="Genomic_DNA"/>
</dbReference>
<protein>
    <submittedName>
        <fullName evidence="2">Uncharacterized protein</fullName>
    </submittedName>
</protein>
<dbReference type="OrthoDB" id="3018737at2759"/>
<dbReference type="AlphaFoldDB" id="A0A165H0S4"/>
<organism evidence="2 3">
    <name type="scientific">Laetiporus sulphureus 93-53</name>
    <dbReference type="NCBI Taxonomy" id="1314785"/>
    <lineage>
        <taxon>Eukaryota</taxon>
        <taxon>Fungi</taxon>
        <taxon>Dikarya</taxon>
        <taxon>Basidiomycota</taxon>
        <taxon>Agaricomycotina</taxon>
        <taxon>Agaricomycetes</taxon>
        <taxon>Polyporales</taxon>
        <taxon>Laetiporus</taxon>
    </lineage>
</organism>
<feature type="region of interest" description="Disordered" evidence="1">
    <location>
        <begin position="26"/>
        <end position="96"/>
    </location>
</feature>
<evidence type="ECO:0000313" key="3">
    <source>
        <dbReference type="Proteomes" id="UP000076871"/>
    </source>
</evidence>
<proteinExistence type="predicted"/>
<reference evidence="2 3" key="1">
    <citation type="journal article" date="2016" name="Mol. Biol. Evol.">
        <title>Comparative Genomics of Early-Diverging Mushroom-Forming Fungi Provides Insights into the Origins of Lignocellulose Decay Capabilities.</title>
        <authorList>
            <person name="Nagy L.G."/>
            <person name="Riley R."/>
            <person name="Tritt A."/>
            <person name="Adam C."/>
            <person name="Daum C."/>
            <person name="Floudas D."/>
            <person name="Sun H."/>
            <person name="Yadav J.S."/>
            <person name="Pangilinan J."/>
            <person name="Larsson K.H."/>
            <person name="Matsuura K."/>
            <person name="Barry K."/>
            <person name="Labutti K."/>
            <person name="Kuo R."/>
            <person name="Ohm R.A."/>
            <person name="Bhattacharya S.S."/>
            <person name="Shirouzu T."/>
            <person name="Yoshinaga Y."/>
            <person name="Martin F.M."/>
            <person name="Grigoriev I.V."/>
            <person name="Hibbett D.S."/>
        </authorList>
    </citation>
    <scope>NUCLEOTIDE SEQUENCE [LARGE SCALE GENOMIC DNA]</scope>
    <source>
        <strain evidence="2 3">93-53</strain>
    </source>
</reference>
<dbReference type="RefSeq" id="XP_040768831.1">
    <property type="nucleotide sequence ID" value="XM_040908023.1"/>
</dbReference>
<evidence type="ECO:0000256" key="1">
    <source>
        <dbReference type="SAM" id="MobiDB-lite"/>
    </source>
</evidence>
<keyword evidence="3" id="KW-1185">Reference proteome</keyword>
<gene>
    <name evidence="2" type="ORF">LAESUDRAFT_721514</name>
</gene>
<dbReference type="Proteomes" id="UP000076871">
    <property type="component" value="Unassembled WGS sequence"/>
</dbReference>
<sequence length="155" mass="16904">MVVSRISYAPQLPMNISLSPLLTGLEHEAPSSPSPLTLKCPEIGSPHLSPKLPKQRIAGLANQPQEKPLPSAPARTPALTPAQAPSRTPLSASAHGSDILPSHIIRLLNVLEAMEDDVASEVRRVGASIRDARRLVQQYREERMRRGQSVSFREL</sequence>
<dbReference type="InParanoid" id="A0A165H0S4"/>
<accession>A0A165H0S4</accession>
<dbReference type="GeneID" id="63825052"/>
<name>A0A165H0S4_9APHY</name>